<reference evidence="1" key="1">
    <citation type="journal article" date="2021" name="PeerJ">
        <title>Extensive microbial diversity within the chicken gut microbiome revealed by metagenomics and culture.</title>
        <authorList>
            <person name="Gilroy R."/>
            <person name="Ravi A."/>
            <person name="Getino M."/>
            <person name="Pursley I."/>
            <person name="Horton D.L."/>
            <person name="Alikhan N.F."/>
            <person name="Baker D."/>
            <person name="Gharbi K."/>
            <person name="Hall N."/>
            <person name="Watson M."/>
            <person name="Adriaenssens E.M."/>
            <person name="Foster-Nyarko E."/>
            <person name="Jarju S."/>
            <person name="Secka A."/>
            <person name="Antonio M."/>
            <person name="Oren A."/>
            <person name="Chaudhuri R.R."/>
            <person name="La Ragione R."/>
            <person name="Hildebrand F."/>
            <person name="Pallen M.J."/>
        </authorList>
    </citation>
    <scope>NUCLEOTIDE SEQUENCE</scope>
    <source>
        <strain evidence="1">CHK179-28034</strain>
    </source>
</reference>
<proteinExistence type="predicted"/>
<gene>
    <name evidence="1" type="ORF">H9968_00460</name>
</gene>
<dbReference type="Proteomes" id="UP000824049">
    <property type="component" value="Unassembled WGS sequence"/>
</dbReference>
<reference evidence="1" key="2">
    <citation type="submission" date="2021-04" db="EMBL/GenBank/DDBJ databases">
        <authorList>
            <person name="Gilroy R."/>
        </authorList>
    </citation>
    <scope>NUCLEOTIDE SEQUENCE</scope>
    <source>
        <strain evidence="1">CHK179-28034</strain>
    </source>
</reference>
<dbReference type="AlphaFoldDB" id="A0A9D2EJ09"/>
<accession>A0A9D2EJ09</accession>
<name>A0A9D2EJ09_9FIRM</name>
<organism evidence="1 2">
    <name type="scientific">Candidatus Anaerobutyricum stercoris</name>
    <dbReference type="NCBI Taxonomy" id="2838457"/>
    <lineage>
        <taxon>Bacteria</taxon>
        <taxon>Bacillati</taxon>
        <taxon>Bacillota</taxon>
        <taxon>Clostridia</taxon>
        <taxon>Lachnospirales</taxon>
        <taxon>Lachnospiraceae</taxon>
        <taxon>Anaerobutyricum</taxon>
    </lineage>
</organism>
<evidence type="ECO:0000313" key="2">
    <source>
        <dbReference type="Proteomes" id="UP000824049"/>
    </source>
</evidence>
<protein>
    <submittedName>
        <fullName evidence="1">Uncharacterized protein</fullName>
    </submittedName>
</protein>
<comment type="caution">
    <text evidence="1">The sequence shown here is derived from an EMBL/GenBank/DDBJ whole genome shotgun (WGS) entry which is preliminary data.</text>
</comment>
<dbReference type="EMBL" id="DXBR01000007">
    <property type="protein sequence ID" value="HIZ38388.1"/>
    <property type="molecule type" value="Genomic_DNA"/>
</dbReference>
<sequence>MGSFEQEIKRYESKMRSCATMTELLVAMSSWQSFADSHGLSDEDRKTVDKAYMEAEAKLITQVKPTLW</sequence>
<evidence type="ECO:0000313" key="1">
    <source>
        <dbReference type="EMBL" id="HIZ38388.1"/>
    </source>
</evidence>